<evidence type="ECO:0000313" key="2">
    <source>
        <dbReference type="Proteomes" id="UP000706151"/>
    </source>
</evidence>
<accession>A0A935W536</accession>
<gene>
    <name evidence="1" type="ORF">IPK02_18705</name>
</gene>
<dbReference type="Proteomes" id="UP000706151">
    <property type="component" value="Unassembled WGS sequence"/>
</dbReference>
<reference evidence="1 2" key="1">
    <citation type="submission" date="2020-10" db="EMBL/GenBank/DDBJ databases">
        <title>Connecting structure to function with the recovery of over 1000 high-quality activated sludge metagenome-assembled genomes encoding full-length rRNA genes using long-read sequencing.</title>
        <authorList>
            <person name="Singleton C.M."/>
            <person name="Petriglieri F."/>
            <person name="Kristensen J.M."/>
            <person name="Kirkegaard R.H."/>
            <person name="Michaelsen T.Y."/>
            <person name="Andersen M.H."/>
            <person name="Karst S.M."/>
            <person name="Dueholm M.S."/>
            <person name="Nielsen P.H."/>
            <person name="Albertsen M."/>
        </authorList>
    </citation>
    <scope>NUCLEOTIDE SEQUENCE [LARGE SCALE GENOMIC DNA]</scope>
    <source>
        <strain evidence="1">Fred_18-Q3-R57-64_BAT3C.720</strain>
    </source>
</reference>
<dbReference type="InterPro" id="IPR021250">
    <property type="entry name" value="DUF2789"/>
</dbReference>
<dbReference type="EMBL" id="JADJOT010000011">
    <property type="protein sequence ID" value="MBK7955797.1"/>
    <property type="molecule type" value="Genomic_DNA"/>
</dbReference>
<dbReference type="InterPro" id="IPR038086">
    <property type="entry name" value="DUF2789_sf"/>
</dbReference>
<protein>
    <submittedName>
        <fullName evidence="1">DUF2789 family protein</fullName>
    </submittedName>
</protein>
<proteinExistence type="predicted"/>
<dbReference type="AlphaFoldDB" id="A0A935W536"/>
<dbReference type="Gene3D" id="1.10.10.1130">
    <property type="entry name" value="Uncharacterised protein PF10982, DUF2789"/>
    <property type="match status" value="1"/>
</dbReference>
<evidence type="ECO:0000313" key="1">
    <source>
        <dbReference type="EMBL" id="MBK7955797.1"/>
    </source>
</evidence>
<dbReference type="Pfam" id="PF10982">
    <property type="entry name" value="DUF2789"/>
    <property type="match status" value="1"/>
</dbReference>
<organism evidence="1 2">
    <name type="scientific">Candidatus Accumulibacter affinis</name>
    <dbReference type="NCBI Taxonomy" id="2954384"/>
    <lineage>
        <taxon>Bacteria</taxon>
        <taxon>Pseudomonadati</taxon>
        <taxon>Pseudomonadota</taxon>
        <taxon>Betaproteobacteria</taxon>
        <taxon>Candidatus Accumulibacter</taxon>
    </lineage>
</organism>
<name>A0A935W536_9PROT</name>
<comment type="caution">
    <text evidence="1">The sequence shown here is derived from an EMBL/GenBank/DDBJ whole genome shotgun (WGS) entry which is preliminary data.</text>
</comment>
<sequence>MAQIEEFIRCHGPLGNAVALYRAAFWTHAQRTFRKEEGSFRAGPAAGPR</sequence>